<comment type="caution">
    <text evidence="7">The sequence shown here is derived from an EMBL/GenBank/DDBJ whole genome shotgun (WGS) entry which is preliminary data.</text>
</comment>
<dbReference type="InterPro" id="IPR002078">
    <property type="entry name" value="Sigma_54_int"/>
</dbReference>
<evidence type="ECO:0000256" key="4">
    <source>
        <dbReference type="ARBA" id="ARBA00023125"/>
    </source>
</evidence>
<evidence type="ECO:0000313" key="7">
    <source>
        <dbReference type="EMBL" id="GGQ23455.1"/>
    </source>
</evidence>
<dbReference type="InterPro" id="IPR025943">
    <property type="entry name" value="Sigma_54_int_dom_ATP-bd_2"/>
</dbReference>
<evidence type="ECO:0000256" key="1">
    <source>
        <dbReference type="ARBA" id="ARBA00022741"/>
    </source>
</evidence>
<keyword evidence="3" id="KW-0805">Transcription regulation</keyword>
<dbReference type="Pfam" id="PF00158">
    <property type="entry name" value="Sigma54_activat"/>
    <property type="match status" value="1"/>
</dbReference>
<dbReference type="PANTHER" id="PTHR32071">
    <property type="entry name" value="TRANSCRIPTIONAL REGULATORY PROTEIN"/>
    <property type="match status" value="1"/>
</dbReference>
<dbReference type="SUPFAM" id="SSF52540">
    <property type="entry name" value="P-loop containing nucleoside triphosphate hydrolases"/>
    <property type="match status" value="1"/>
</dbReference>
<proteinExistence type="predicted"/>
<accession>A0ABQ2RDA3</accession>
<keyword evidence="8" id="KW-1185">Reference proteome</keyword>
<dbReference type="SMART" id="SM00382">
    <property type="entry name" value="AAA"/>
    <property type="match status" value="1"/>
</dbReference>
<dbReference type="PROSITE" id="PS00675">
    <property type="entry name" value="SIGMA54_INTERACT_1"/>
    <property type="match status" value="1"/>
</dbReference>
<evidence type="ECO:0000256" key="3">
    <source>
        <dbReference type="ARBA" id="ARBA00023015"/>
    </source>
</evidence>
<dbReference type="Gene3D" id="1.10.10.60">
    <property type="entry name" value="Homeodomain-like"/>
    <property type="match status" value="1"/>
</dbReference>
<dbReference type="InterPro" id="IPR003593">
    <property type="entry name" value="AAA+_ATPase"/>
</dbReference>
<dbReference type="InterPro" id="IPR027417">
    <property type="entry name" value="P-loop_NTPase"/>
</dbReference>
<organism evidence="7 8">
    <name type="scientific">Shewanella litoralis</name>
    <dbReference type="NCBI Taxonomy" id="2282700"/>
    <lineage>
        <taxon>Bacteria</taxon>
        <taxon>Pseudomonadati</taxon>
        <taxon>Pseudomonadota</taxon>
        <taxon>Gammaproteobacteria</taxon>
        <taxon>Alteromonadales</taxon>
        <taxon>Shewanellaceae</taxon>
        <taxon>Shewanella</taxon>
    </lineage>
</organism>
<dbReference type="Pfam" id="PF25601">
    <property type="entry name" value="AAA_lid_14"/>
    <property type="match status" value="1"/>
</dbReference>
<dbReference type="PROSITE" id="PS00676">
    <property type="entry name" value="SIGMA54_INTERACT_2"/>
    <property type="match status" value="1"/>
</dbReference>
<dbReference type="InterPro" id="IPR025944">
    <property type="entry name" value="Sigma_54_int_dom_CS"/>
</dbReference>
<dbReference type="SUPFAM" id="SSF46689">
    <property type="entry name" value="Homeodomain-like"/>
    <property type="match status" value="1"/>
</dbReference>
<sequence>MKNTTVVQSMINAIDKPAIFISPDYIIHAVNQAYIETYDTEVTLGKSRCHQVSHHSDEPCDPHGEECPLQQCQKTTRSANAVHIHSTAQGKSYCDILMKPIKDDAGIIMGFLEILDSIDYASTESKKDTMVGQSAPFKQMLNKINRASQSNIAVLLQGETGAGKELVAKAVHQASNRSDKPFVVIECTGLSESLFESELFGFEKGAFTGATTSKKGLIEIAHGGTVFFDEIGDVPMNMQVKLLRLLETQCYRAVGGLKQKRSDFRLVSASHKNLLELVDKGEFRRDLYYRIAGFPIYLPSLRERQDDIPTLINHFMKLSDYKHKKFSANALQLLSSYSFPGNIRELKNIIEQSALIANEDLIHSNDLPESVHAIESKTANQIIPEDNTSAVNLNETKIMSLDDLEAEYLSHICQQYQGSPAELAITLNVSVRTLYRKLQRYGLKL</sequence>
<dbReference type="CDD" id="cd00009">
    <property type="entry name" value="AAA"/>
    <property type="match status" value="1"/>
</dbReference>
<dbReference type="Gene3D" id="3.40.50.300">
    <property type="entry name" value="P-loop containing nucleotide triphosphate hydrolases"/>
    <property type="match status" value="1"/>
</dbReference>
<dbReference type="Gene3D" id="1.10.8.60">
    <property type="match status" value="1"/>
</dbReference>
<keyword evidence="2" id="KW-0067">ATP-binding</keyword>
<keyword evidence="4" id="KW-0238">DNA-binding</keyword>
<feature type="domain" description="Sigma-54 factor interaction" evidence="6">
    <location>
        <begin position="130"/>
        <end position="355"/>
    </location>
</feature>
<dbReference type="InterPro" id="IPR009057">
    <property type="entry name" value="Homeodomain-like_sf"/>
</dbReference>
<evidence type="ECO:0000259" key="6">
    <source>
        <dbReference type="PROSITE" id="PS50045"/>
    </source>
</evidence>
<protein>
    <submittedName>
        <fullName evidence="7">Sigma-54-dependent Fis family transcriptional regulator</fullName>
    </submittedName>
</protein>
<dbReference type="Pfam" id="PF02954">
    <property type="entry name" value="HTH_8"/>
    <property type="match status" value="1"/>
</dbReference>
<dbReference type="InterPro" id="IPR025662">
    <property type="entry name" value="Sigma_54_int_dom_ATP-bd_1"/>
</dbReference>
<dbReference type="PROSITE" id="PS50045">
    <property type="entry name" value="SIGMA54_INTERACT_4"/>
    <property type="match status" value="1"/>
</dbReference>
<dbReference type="RefSeq" id="WP_229785909.1">
    <property type="nucleotide sequence ID" value="NZ_BMQX01000017.1"/>
</dbReference>
<dbReference type="InterPro" id="IPR058031">
    <property type="entry name" value="AAA_lid_NorR"/>
</dbReference>
<keyword evidence="1" id="KW-0547">Nucleotide-binding</keyword>
<keyword evidence="5" id="KW-0804">Transcription</keyword>
<gene>
    <name evidence="7" type="ORF">GCM10009411_24370</name>
</gene>
<reference evidence="8" key="1">
    <citation type="journal article" date="2019" name="Int. J. Syst. Evol. Microbiol.">
        <title>The Global Catalogue of Microorganisms (GCM) 10K type strain sequencing project: providing services to taxonomists for standard genome sequencing and annotation.</title>
        <authorList>
            <consortium name="The Broad Institute Genomics Platform"/>
            <consortium name="The Broad Institute Genome Sequencing Center for Infectious Disease"/>
            <person name="Wu L."/>
            <person name="Ma J."/>
        </authorList>
    </citation>
    <scope>NUCLEOTIDE SEQUENCE [LARGE SCALE GENOMIC DNA]</scope>
    <source>
        <strain evidence="8">JCM 32306</strain>
    </source>
</reference>
<evidence type="ECO:0000256" key="5">
    <source>
        <dbReference type="ARBA" id="ARBA00023163"/>
    </source>
</evidence>
<dbReference type="InterPro" id="IPR002197">
    <property type="entry name" value="HTH_Fis"/>
</dbReference>
<evidence type="ECO:0000256" key="2">
    <source>
        <dbReference type="ARBA" id="ARBA00022840"/>
    </source>
</evidence>
<dbReference type="PROSITE" id="PS00688">
    <property type="entry name" value="SIGMA54_INTERACT_3"/>
    <property type="match status" value="1"/>
</dbReference>
<dbReference type="Proteomes" id="UP000619118">
    <property type="component" value="Unassembled WGS sequence"/>
</dbReference>
<dbReference type="EMBL" id="BMQX01000017">
    <property type="protein sequence ID" value="GGQ23455.1"/>
    <property type="molecule type" value="Genomic_DNA"/>
</dbReference>
<name>A0ABQ2RDA3_9GAMM</name>
<evidence type="ECO:0000313" key="8">
    <source>
        <dbReference type="Proteomes" id="UP000619118"/>
    </source>
</evidence>